<dbReference type="EMBL" id="JANPWB010000009">
    <property type="protein sequence ID" value="KAJ1158349.1"/>
    <property type="molecule type" value="Genomic_DNA"/>
</dbReference>
<reference evidence="1" key="1">
    <citation type="journal article" date="2022" name="bioRxiv">
        <title>Sequencing and chromosome-scale assembly of the giantPleurodeles waltlgenome.</title>
        <authorList>
            <person name="Brown T."/>
            <person name="Elewa A."/>
            <person name="Iarovenko S."/>
            <person name="Subramanian E."/>
            <person name="Araus A.J."/>
            <person name="Petzold A."/>
            <person name="Susuki M."/>
            <person name="Suzuki K.-i.T."/>
            <person name="Hayashi T."/>
            <person name="Toyoda A."/>
            <person name="Oliveira C."/>
            <person name="Osipova E."/>
            <person name="Leigh N.D."/>
            <person name="Simon A."/>
            <person name="Yun M.H."/>
        </authorList>
    </citation>
    <scope>NUCLEOTIDE SEQUENCE</scope>
    <source>
        <strain evidence="1">20211129_DDA</strain>
        <tissue evidence="1">Liver</tissue>
    </source>
</reference>
<dbReference type="AlphaFoldDB" id="A0AAV7S1C5"/>
<keyword evidence="2" id="KW-1185">Reference proteome</keyword>
<gene>
    <name evidence="1" type="ORF">NDU88_011040</name>
</gene>
<comment type="caution">
    <text evidence="1">The sequence shown here is derived from an EMBL/GenBank/DDBJ whole genome shotgun (WGS) entry which is preliminary data.</text>
</comment>
<dbReference type="Proteomes" id="UP001066276">
    <property type="component" value="Chromosome 5"/>
</dbReference>
<sequence>MQARVPASHTARLSCRLSGCASSDLLEVLPALTQPVRFSPCAGGQQREQSAGCVMSPGGSSLGVGAAGLAKPGLPRGWVGCAKQEQSITMCPVLCPLPHHPGLCELCAQLTTSGPGRCPFSTSRPAYHRARGFGLAASHGHAPSSPP</sequence>
<name>A0AAV7S1C5_PLEWA</name>
<protein>
    <submittedName>
        <fullName evidence="1">Uncharacterized protein</fullName>
    </submittedName>
</protein>
<evidence type="ECO:0000313" key="1">
    <source>
        <dbReference type="EMBL" id="KAJ1158349.1"/>
    </source>
</evidence>
<accession>A0AAV7S1C5</accession>
<evidence type="ECO:0000313" key="2">
    <source>
        <dbReference type="Proteomes" id="UP001066276"/>
    </source>
</evidence>
<proteinExistence type="predicted"/>
<organism evidence="1 2">
    <name type="scientific">Pleurodeles waltl</name>
    <name type="common">Iberian ribbed newt</name>
    <dbReference type="NCBI Taxonomy" id="8319"/>
    <lineage>
        <taxon>Eukaryota</taxon>
        <taxon>Metazoa</taxon>
        <taxon>Chordata</taxon>
        <taxon>Craniata</taxon>
        <taxon>Vertebrata</taxon>
        <taxon>Euteleostomi</taxon>
        <taxon>Amphibia</taxon>
        <taxon>Batrachia</taxon>
        <taxon>Caudata</taxon>
        <taxon>Salamandroidea</taxon>
        <taxon>Salamandridae</taxon>
        <taxon>Pleurodelinae</taxon>
        <taxon>Pleurodeles</taxon>
    </lineage>
</organism>